<feature type="compositionally biased region" description="Pro residues" evidence="1">
    <location>
        <begin position="58"/>
        <end position="71"/>
    </location>
</feature>
<evidence type="ECO:0008006" key="7">
    <source>
        <dbReference type="Google" id="ProtNLM"/>
    </source>
</evidence>
<keyword evidence="2" id="KW-1133">Transmembrane helix</keyword>
<protein>
    <recommendedName>
        <fullName evidence="7">Zinc-ribbon domain-containing protein</fullName>
    </recommendedName>
</protein>
<feature type="region of interest" description="Disordered" evidence="1">
    <location>
        <begin position="49"/>
        <end position="80"/>
    </location>
</feature>
<sequence>MSMTHFAAPADDHGGQHPRFCPHCGHPVDPADTFCQNCGYNLVTDQATAPDHSAITPPTTPTPTPNQPTPQPRRQRLTKKQKTRWWLGGLVAVILIGLIVWGGQYYSRTATLNRITADIQSGKHLTRDFTTSSTDLKLSASKLAPVNRYYRDHAQALSDLKQQLAAGGRSTDGTFAYRSTGRHWLLFPKYQISVSPVYPTVTTNHAKTVITLDQKTVATASSDSYTKKLGALVPGEYHLQASGKVGGHQLTNSSDYHITSDKTYDLELKTVSVTFNTVPASTITLNGKKIGSADSSGTFTLKNEPWSANMNIQATYSSTAGTAKSNSVLLDKNADGTSVDLNYPGVIDQSDADDFFSNLFSSVQDVANGTDDDDDDALDSFFQNGSGNTEYQQLKSMADGYYKDDDIDYTDMTTTIKDIKPGPNRTSLVAYTVKYDFTLDDYDYDHIQTFQYTATVKDTSRDSSADQNNQIIKISPAQKINDYHDDND</sequence>
<dbReference type="AlphaFoldDB" id="A0A0F3RR68"/>
<evidence type="ECO:0000313" key="5">
    <source>
        <dbReference type="EMBL" id="KJW12528.1"/>
    </source>
</evidence>
<dbReference type="Pfam" id="PF13240">
    <property type="entry name" value="Zn_Ribbon_1"/>
    <property type="match status" value="1"/>
</dbReference>
<evidence type="ECO:0000256" key="2">
    <source>
        <dbReference type="SAM" id="Phobius"/>
    </source>
</evidence>
<evidence type="ECO:0000259" key="3">
    <source>
        <dbReference type="Pfam" id="PF13240"/>
    </source>
</evidence>
<dbReference type="RefSeq" id="WP_045807633.1">
    <property type="nucleotide sequence ID" value="NZ_JZCR01000019.1"/>
</dbReference>
<dbReference type="Proteomes" id="UP000033491">
    <property type="component" value="Unassembled WGS sequence"/>
</dbReference>
<dbReference type="PANTHER" id="PTHR40038">
    <property type="entry name" value="MEMBRANE-ASSOCIATED PROTEIN TCAA"/>
    <property type="match status" value="1"/>
</dbReference>
<keyword evidence="2" id="KW-0812">Transmembrane</keyword>
<comment type="caution">
    <text evidence="5">The sequence shown here is derived from an EMBL/GenBank/DDBJ whole genome shotgun (WGS) entry which is preliminary data.</text>
</comment>
<name>A0A0F3RR68_9LACO</name>
<dbReference type="OrthoDB" id="2327418at2"/>
<feature type="transmembrane region" description="Helical" evidence="2">
    <location>
        <begin position="85"/>
        <end position="106"/>
    </location>
</feature>
<feature type="domain" description="TcaA 4th" evidence="4">
    <location>
        <begin position="268"/>
        <end position="341"/>
    </location>
</feature>
<evidence type="ECO:0000256" key="1">
    <source>
        <dbReference type="SAM" id="MobiDB-lite"/>
    </source>
</evidence>
<dbReference type="STRING" id="216463.VC81_08575"/>
<dbReference type="PANTHER" id="PTHR40038:SF1">
    <property type="entry name" value="MEMBRANE-ASSOCIATED PROTEIN TCAA"/>
    <property type="match status" value="1"/>
</dbReference>
<reference evidence="5 6" key="1">
    <citation type="submission" date="2015-03" db="EMBL/GenBank/DDBJ databases">
        <authorList>
            <person name="Zheng J."/>
            <person name="Ganezle M."/>
        </authorList>
    </citation>
    <scope>NUCLEOTIDE SEQUENCE [LARGE SCALE GENOMIC DNA]</scope>
    <source>
        <strain evidence="5 6">LP38</strain>
    </source>
</reference>
<gene>
    <name evidence="5" type="ORF">VC81_08575</name>
</gene>
<organism evidence="5 6">
    <name type="scientific">Levilactobacillus spicheri</name>
    <dbReference type="NCBI Taxonomy" id="216463"/>
    <lineage>
        <taxon>Bacteria</taxon>
        <taxon>Bacillati</taxon>
        <taxon>Bacillota</taxon>
        <taxon>Bacilli</taxon>
        <taxon>Lactobacillales</taxon>
        <taxon>Lactobacillaceae</taxon>
        <taxon>Levilactobacillus</taxon>
    </lineage>
</organism>
<accession>A0A0F3RR68</accession>
<dbReference type="InterPro" id="IPR026870">
    <property type="entry name" value="Zinc_ribbon_dom"/>
</dbReference>
<proteinExistence type="predicted"/>
<keyword evidence="2" id="KW-0472">Membrane</keyword>
<dbReference type="EMBL" id="JZCR01000019">
    <property type="protein sequence ID" value="KJW12528.1"/>
    <property type="molecule type" value="Genomic_DNA"/>
</dbReference>
<feature type="domain" description="Zinc-ribbon" evidence="3">
    <location>
        <begin position="20"/>
        <end position="42"/>
    </location>
</feature>
<evidence type="ECO:0000259" key="4">
    <source>
        <dbReference type="Pfam" id="PF22820"/>
    </source>
</evidence>
<dbReference type="PATRIC" id="fig|216463.3.peg.833"/>
<dbReference type="Pfam" id="PF22820">
    <property type="entry name" value="TcaA_3rd_4th"/>
    <property type="match status" value="1"/>
</dbReference>
<dbReference type="InterPro" id="IPR054530">
    <property type="entry name" value="TcaA_4th"/>
</dbReference>
<evidence type="ECO:0000313" key="6">
    <source>
        <dbReference type="Proteomes" id="UP000033491"/>
    </source>
</evidence>